<dbReference type="EMBL" id="GGEC01050220">
    <property type="protein sequence ID" value="MBX30704.1"/>
    <property type="molecule type" value="Transcribed_RNA"/>
</dbReference>
<protein>
    <submittedName>
        <fullName evidence="1">Uncharacterized protein MANES_13G131600</fullName>
    </submittedName>
</protein>
<evidence type="ECO:0000313" key="1">
    <source>
        <dbReference type="EMBL" id="MBX30704.1"/>
    </source>
</evidence>
<proteinExistence type="predicted"/>
<accession>A0A2P2MKF2</accession>
<name>A0A2P2MKF2_RHIMU</name>
<reference evidence="1" key="1">
    <citation type="submission" date="2018-02" db="EMBL/GenBank/DDBJ databases">
        <title>Rhizophora mucronata_Transcriptome.</title>
        <authorList>
            <person name="Meera S.P."/>
            <person name="Sreeshan A."/>
            <person name="Augustine A."/>
        </authorList>
    </citation>
    <scope>NUCLEOTIDE SEQUENCE</scope>
    <source>
        <tissue evidence="1">Leaf</tissue>
    </source>
</reference>
<dbReference type="AlphaFoldDB" id="A0A2P2MKF2"/>
<sequence>MFPLSIASSVTRRASPSGSSAWITSALASLTGPRLPSKLKSAASM</sequence>
<organism evidence="1">
    <name type="scientific">Rhizophora mucronata</name>
    <name type="common">Asiatic mangrove</name>
    <dbReference type="NCBI Taxonomy" id="61149"/>
    <lineage>
        <taxon>Eukaryota</taxon>
        <taxon>Viridiplantae</taxon>
        <taxon>Streptophyta</taxon>
        <taxon>Embryophyta</taxon>
        <taxon>Tracheophyta</taxon>
        <taxon>Spermatophyta</taxon>
        <taxon>Magnoliopsida</taxon>
        <taxon>eudicotyledons</taxon>
        <taxon>Gunneridae</taxon>
        <taxon>Pentapetalae</taxon>
        <taxon>rosids</taxon>
        <taxon>fabids</taxon>
        <taxon>Malpighiales</taxon>
        <taxon>Rhizophoraceae</taxon>
        <taxon>Rhizophora</taxon>
    </lineage>
</organism>